<protein>
    <recommendedName>
        <fullName evidence="4">DUF192 domain-containing protein</fullName>
    </recommendedName>
</protein>
<dbReference type="Pfam" id="PF02643">
    <property type="entry name" value="DUF192"/>
    <property type="match status" value="1"/>
</dbReference>
<sequence precursor="true">MKQITQVPMLLILLMALLHVSCSSQPVPSPQDPIKVQIKDQTYTLELAITPQQRFQGLSDRETMPTDQGMLFVFPYPQIQNFVMRRCYFPIDIIYLDPSGRVITTHNMQTVPFDTPEFELPRYSSRYPAQFAIELHGGELEKLHLKEGDLIPLPLQSLKKLAQ</sequence>
<dbReference type="PANTHER" id="PTHR37953">
    <property type="entry name" value="UPF0127 PROTEIN MJ1496"/>
    <property type="match status" value="1"/>
</dbReference>
<keyword evidence="1" id="KW-0732">Signal</keyword>
<dbReference type="OrthoDB" id="5526466at2"/>
<dbReference type="RefSeq" id="WP_145076769.1">
    <property type="nucleotide sequence ID" value="NZ_CP036425.1"/>
</dbReference>
<dbReference type="KEGG" id="pcor:KS4_16540"/>
<feature type="chain" id="PRO_5021871766" description="DUF192 domain-containing protein" evidence="1">
    <location>
        <begin position="27"/>
        <end position="163"/>
    </location>
</feature>
<gene>
    <name evidence="2" type="ORF">KS4_16540</name>
</gene>
<reference evidence="2 3" key="1">
    <citation type="submission" date="2019-02" db="EMBL/GenBank/DDBJ databases">
        <title>Deep-cultivation of Planctomycetes and their phenomic and genomic characterization uncovers novel biology.</title>
        <authorList>
            <person name="Wiegand S."/>
            <person name="Jogler M."/>
            <person name="Boedeker C."/>
            <person name="Pinto D."/>
            <person name="Vollmers J."/>
            <person name="Rivas-Marin E."/>
            <person name="Kohn T."/>
            <person name="Peeters S.H."/>
            <person name="Heuer A."/>
            <person name="Rast P."/>
            <person name="Oberbeckmann S."/>
            <person name="Bunk B."/>
            <person name="Jeske O."/>
            <person name="Meyerdierks A."/>
            <person name="Storesund J.E."/>
            <person name="Kallscheuer N."/>
            <person name="Luecker S."/>
            <person name="Lage O.M."/>
            <person name="Pohl T."/>
            <person name="Merkel B.J."/>
            <person name="Hornburger P."/>
            <person name="Mueller R.-W."/>
            <person name="Bruemmer F."/>
            <person name="Labrenz M."/>
            <person name="Spormann A.M."/>
            <person name="Op den Camp H."/>
            <person name="Overmann J."/>
            <person name="Amann R."/>
            <person name="Jetten M.S.M."/>
            <person name="Mascher T."/>
            <person name="Medema M.H."/>
            <person name="Devos D.P."/>
            <person name="Kaster A.-K."/>
            <person name="Ovreas L."/>
            <person name="Rohde M."/>
            <person name="Galperin M.Y."/>
            <person name="Jogler C."/>
        </authorList>
    </citation>
    <scope>NUCLEOTIDE SEQUENCE [LARGE SCALE GENOMIC DNA]</scope>
    <source>
        <strain evidence="2 3">KS4</strain>
    </source>
</reference>
<dbReference type="AlphaFoldDB" id="A0A517YTU3"/>
<name>A0A517YTU3_9BACT</name>
<evidence type="ECO:0000256" key="1">
    <source>
        <dbReference type="SAM" id="SignalP"/>
    </source>
</evidence>
<evidence type="ECO:0000313" key="2">
    <source>
        <dbReference type="EMBL" id="QDU33602.1"/>
    </source>
</evidence>
<evidence type="ECO:0000313" key="3">
    <source>
        <dbReference type="Proteomes" id="UP000317369"/>
    </source>
</evidence>
<dbReference type="PANTHER" id="PTHR37953:SF1">
    <property type="entry name" value="UPF0127 PROTEIN MJ1496"/>
    <property type="match status" value="1"/>
</dbReference>
<evidence type="ECO:0008006" key="4">
    <source>
        <dbReference type="Google" id="ProtNLM"/>
    </source>
</evidence>
<dbReference type="EMBL" id="CP036425">
    <property type="protein sequence ID" value="QDU33602.1"/>
    <property type="molecule type" value="Genomic_DNA"/>
</dbReference>
<proteinExistence type="predicted"/>
<accession>A0A517YTU3</accession>
<dbReference type="InterPro" id="IPR003795">
    <property type="entry name" value="DUF192"/>
</dbReference>
<keyword evidence="3" id="KW-1185">Reference proteome</keyword>
<organism evidence="2 3">
    <name type="scientific">Poriferisphaera corsica</name>
    <dbReference type="NCBI Taxonomy" id="2528020"/>
    <lineage>
        <taxon>Bacteria</taxon>
        <taxon>Pseudomonadati</taxon>
        <taxon>Planctomycetota</taxon>
        <taxon>Phycisphaerae</taxon>
        <taxon>Phycisphaerales</taxon>
        <taxon>Phycisphaeraceae</taxon>
        <taxon>Poriferisphaera</taxon>
    </lineage>
</organism>
<dbReference type="InterPro" id="IPR038695">
    <property type="entry name" value="Saro_0823-like_sf"/>
</dbReference>
<feature type="signal peptide" evidence="1">
    <location>
        <begin position="1"/>
        <end position="26"/>
    </location>
</feature>
<dbReference type="Gene3D" id="2.60.120.1140">
    <property type="entry name" value="Protein of unknown function DUF192"/>
    <property type="match status" value="1"/>
</dbReference>
<dbReference type="Proteomes" id="UP000317369">
    <property type="component" value="Chromosome"/>
</dbReference>